<organism evidence="3 4">
    <name type="scientific">Micromonospora lutea</name>
    <dbReference type="NCBI Taxonomy" id="419825"/>
    <lineage>
        <taxon>Bacteria</taxon>
        <taxon>Bacillati</taxon>
        <taxon>Actinomycetota</taxon>
        <taxon>Actinomycetes</taxon>
        <taxon>Micromonosporales</taxon>
        <taxon>Micromonosporaceae</taxon>
        <taxon>Micromonospora</taxon>
    </lineage>
</organism>
<proteinExistence type="predicted"/>
<dbReference type="Proteomes" id="UP000643165">
    <property type="component" value="Unassembled WGS sequence"/>
</dbReference>
<feature type="compositionally biased region" description="Gly residues" evidence="1">
    <location>
        <begin position="326"/>
        <end position="344"/>
    </location>
</feature>
<keyword evidence="2" id="KW-0472">Membrane</keyword>
<reference evidence="3 4" key="1">
    <citation type="submission" date="2021-01" db="EMBL/GenBank/DDBJ databases">
        <title>Whole genome shotgun sequence of Verrucosispora lutea NBRC 106530.</title>
        <authorList>
            <person name="Komaki H."/>
            <person name="Tamura T."/>
        </authorList>
    </citation>
    <scope>NUCLEOTIDE SEQUENCE [LARGE SCALE GENOMIC DNA]</scope>
    <source>
        <strain evidence="3 4">NBRC 106530</strain>
    </source>
</reference>
<evidence type="ECO:0000313" key="3">
    <source>
        <dbReference type="EMBL" id="GIJ24460.1"/>
    </source>
</evidence>
<sequence length="383" mass="38557">MRVPVLFRRLLALPLAGALVVGALILGVPTPAQADPPRVVLTASCGVAALSWDTGTIGGTETWPTTIRRNDVIIDRFEMTDRGSRRYGAVDGDVFVVRRDGLPDQNLVFRAPGGCTGAAQLTVTAQTECYGVELRLANAGSEPIRGLRLLSPAAPAPEELAPVAPGAATVVLRLADGDNYLLASGGTGSDMVTWFAGTYRVPAGCGPDAVSVAVTDACDGARIELTNRAEGAVLLRVTVDGRTAADRRIAAGARDVFTVPAEPGAEVVVRNLDLDLELARHTRTATPCPPSPSATPTDGGPGTPGTPGTPSTPGTPGTPSAPGTPGTPGGPGDGGSGGDDGGGLPVTGASVAMLVSAGALVVGAGLALLLAARRRRTRFSADG</sequence>
<keyword evidence="2" id="KW-0812">Transmembrane</keyword>
<feature type="transmembrane region" description="Helical" evidence="2">
    <location>
        <begin position="351"/>
        <end position="372"/>
    </location>
</feature>
<gene>
    <name evidence="3" type="ORF">Vlu01_50840</name>
</gene>
<name>A0ABQ4J2S1_9ACTN</name>
<evidence type="ECO:0000256" key="2">
    <source>
        <dbReference type="SAM" id="Phobius"/>
    </source>
</evidence>
<dbReference type="EMBL" id="BOPB01000034">
    <property type="protein sequence ID" value="GIJ24460.1"/>
    <property type="molecule type" value="Genomic_DNA"/>
</dbReference>
<accession>A0ABQ4J2S1</accession>
<evidence type="ECO:0008006" key="5">
    <source>
        <dbReference type="Google" id="ProtNLM"/>
    </source>
</evidence>
<protein>
    <recommendedName>
        <fullName evidence="5">LPXTG-motif cell wall anchor domain-containing protein</fullName>
    </recommendedName>
</protein>
<comment type="caution">
    <text evidence="3">The sequence shown here is derived from an EMBL/GenBank/DDBJ whole genome shotgun (WGS) entry which is preliminary data.</text>
</comment>
<feature type="region of interest" description="Disordered" evidence="1">
    <location>
        <begin position="282"/>
        <end position="344"/>
    </location>
</feature>
<keyword evidence="4" id="KW-1185">Reference proteome</keyword>
<dbReference type="RefSeq" id="WP_204004145.1">
    <property type="nucleotide sequence ID" value="NZ_BOPB01000034.1"/>
</dbReference>
<feature type="compositionally biased region" description="Low complexity" evidence="1">
    <location>
        <begin position="306"/>
        <end position="324"/>
    </location>
</feature>
<evidence type="ECO:0000313" key="4">
    <source>
        <dbReference type="Proteomes" id="UP000643165"/>
    </source>
</evidence>
<evidence type="ECO:0000256" key="1">
    <source>
        <dbReference type="SAM" id="MobiDB-lite"/>
    </source>
</evidence>
<keyword evidence="2" id="KW-1133">Transmembrane helix</keyword>